<reference evidence="1" key="2">
    <citation type="journal article" date="2020" name="Nat. Commun.">
        <title>Large-scale genome sequencing of mycorrhizal fungi provides insights into the early evolution of symbiotic traits.</title>
        <authorList>
            <person name="Miyauchi S."/>
            <person name="Kiss E."/>
            <person name="Kuo A."/>
            <person name="Drula E."/>
            <person name="Kohler A."/>
            <person name="Sanchez-Garcia M."/>
            <person name="Morin E."/>
            <person name="Andreopoulos B."/>
            <person name="Barry K.W."/>
            <person name="Bonito G."/>
            <person name="Buee M."/>
            <person name="Carver A."/>
            <person name="Chen C."/>
            <person name="Cichocki N."/>
            <person name="Clum A."/>
            <person name="Culley D."/>
            <person name="Crous P.W."/>
            <person name="Fauchery L."/>
            <person name="Girlanda M."/>
            <person name="Hayes R.D."/>
            <person name="Keri Z."/>
            <person name="LaButti K."/>
            <person name="Lipzen A."/>
            <person name="Lombard V."/>
            <person name="Magnuson J."/>
            <person name="Maillard F."/>
            <person name="Murat C."/>
            <person name="Nolan M."/>
            <person name="Ohm R.A."/>
            <person name="Pangilinan J."/>
            <person name="Pereira M.F."/>
            <person name="Perotto S."/>
            <person name="Peter M."/>
            <person name="Pfister S."/>
            <person name="Riley R."/>
            <person name="Sitrit Y."/>
            <person name="Stielow J.B."/>
            <person name="Szollosi G."/>
            <person name="Zifcakova L."/>
            <person name="Stursova M."/>
            <person name="Spatafora J.W."/>
            <person name="Tedersoo L."/>
            <person name="Vaario L.M."/>
            <person name="Yamada A."/>
            <person name="Yan M."/>
            <person name="Wang P."/>
            <person name="Xu J."/>
            <person name="Bruns T."/>
            <person name="Baldrian P."/>
            <person name="Vilgalys R."/>
            <person name="Dunand C."/>
            <person name="Henrissat B."/>
            <person name="Grigoriev I.V."/>
            <person name="Hibbett D."/>
            <person name="Nagy L.G."/>
            <person name="Martin F.M."/>
        </authorList>
    </citation>
    <scope>NUCLEOTIDE SEQUENCE</scope>
    <source>
        <strain evidence="1">P2</strain>
    </source>
</reference>
<keyword evidence="2" id="KW-1185">Reference proteome</keyword>
<sequence length="130" mass="14562">MDYHHEMLQFWIMTGLPHARPTANIVVSTASQATKKIYKTRDRATDSLVFSFQNPHDILHSLECRHPHDGFQMRHQLPCCLPKLKELPDGSLKKFRTLCVHLLTICFPFGLLVFGGSGGLLCAIGGSVMS</sequence>
<reference evidence="1" key="1">
    <citation type="submission" date="2019-10" db="EMBL/GenBank/DDBJ databases">
        <authorList>
            <consortium name="DOE Joint Genome Institute"/>
            <person name="Kuo A."/>
            <person name="Miyauchi S."/>
            <person name="Kiss E."/>
            <person name="Drula E."/>
            <person name="Kohler A."/>
            <person name="Sanchez-Garcia M."/>
            <person name="Andreopoulos B."/>
            <person name="Barry K.W."/>
            <person name="Bonito G."/>
            <person name="Buee M."/>
            <person name="Carver A."/>
            <person name="Chen C."/>
            <person name="Cichocki N."/>
            <person name="Clum A."/>
            <person name="Culley D."/>
            <person name="Crous P.W."/>
            <person name="Fauchery L."/>
            <person name="Girlanda M."/>
            <person name="Hayes R."/>
            <person name="Keri Z."/>
            <person name="Labutti K."/>
            <person name="Lipzen A."/>
            <person name="Lombard V."/>
            <person name="Magnuson J."/>
            <person name="Maillard F."/>
            <person name="Morin E."/>
            <person name="Murat C."/>
            <person name="Nolan M."/>
            <person name="Ohm R."/>
            <person name="Pangilinan J."/>
            <person name="Pereira M."/>
            <person name="Perotto S."/>
            <person name="Peter M."/>
            <person name="Riley R."/>
            <person name="Sitrit Y."/>
            <person name="Stielow B."/>
            <person name="Szollosi G."/>
            <person name="Zifcakova L."/>
            <person name="Stursova M."/>
            <person name="Spatafora J.W."/>
            <person name="Tedersoo L."/>
            <person name="Vaario L.-M."/>
            <person name="Yamada A."/>
            <person name="Yan M."/>
            <person name="Wang P."/>
            <person name="Xu J."/>
            <person name="Bruns T."/>
            <person name="Baldrian P."/>
            <person name="Vilgalys R."/>
            <person name="Henrissat B."/>
            <person name="Grigoriev I.V."/>
            <person name="Hibbett D."/>
            <person name="Nagy L.G."/>
            <person name="Martin F.M."/>
        </authorList>
    </citation>
    <scope>NUCLEOTIDE SEQUENCE</scope>
    <source>
        <strain evidence="1">P2</strain>
    </source>
</reference>
<protein>
    <submittedName>
        <fullName evidence="1">Uncharacterized protein</fullName>
    </submittedName>
</protein>
<dbReference type="EMBL" id="MU118322">
    <property type="protein sequence ID" value="KAF9642916.1"/>
    <property type="molecule type" value="Genomic_DNA"/>
</dbReference>
<gene>
    <name evidence="1" type="ORF">BDM02DRAFT_1816934</name>
</gene>
<comment type="caution">
    <text evidence="1">The sequence shown here is derived from an EMBL/GenBank/DDBJ whole genome shotgun (WGS) entry which is preliminary data.</text>
</comment>
<evidence type="ECO:0000313" key="1">
    <source>
        <dbReference type="EMBL" id="KAF9642916.1"/>
    </source>
</evidence>
<name>A0ACB6Z1A9_THEGA</name>
<organism evidence="1 2">
    <name type="scientific">Thelephora ganbajun</name>
    <name type="common">Ganba fungus</name>
    <dbReference type="NCBI Taxonomy" id="370292"/>
    <lineage>
        <taxon>Eukaryota</taxon>
        <taxon>Fungi</taxon>
        <taxon>Dikarya</taxon>
        <taxon>Basidiomycota</taxon>
        <taxon>Agaricomycotina</taxon>
        <taxon>Agaricomycetes</taxon>
        <taxon>Thelephorales</taxon>
        <taxon>Thelephoraceae</taxon>
        <taxon>Thelephora</taxon>
    </lineage>
</organism>
<dbReference type="Proteomes" id="UP000886501">
    <property type="component" value="Unassembled WGS sequence"/>
</dbReference>
<evidence type="ECO:0000313" key="2">
    <source>
        <dbReference type="Proteomes" id="UP000886501"/>
    </source>
</evidence>
<proteinExistence type="predicted"/>
<accession>A0ACB6Z1A9</accession>